<evidence type="ECO:0000259" key="2">
    <source>
        <dbReference type="Pfam" id="PF03432"/>
    </source>
</evidence>
<evidence type="ECO:0000256" key="1">
    <source>
        <dbReference type="SAM" id="MobiDB-lite"/>
    </source>
</evidence>
<dbReference type="EMBL" id="CP059732">
    <property type="protein sequence ID" value="QMW06682.1"/>
    <property type="molecule type" value="Genomic_DNA"/>
</dbReference>
<sequence>MVIRGAIRGNGKQLAHYLLSGEANERVQVVDVAGRSKATDAYLHQALQSMSLTSELTKSQKGLYHAQINPAYSEDRKMSEKDWLKAADILGNELGLQEQRRVIVLHTKKGRTHAHVVWERYDHKTGNVIANKFSRLAQDRARKEMERVFEQQPTPHRNQHRPELKEALTNLWNDTETGKDFVKAVHDNGYLLAEGVPRHPFMVVDENGRSFDLVRQLKGIRIKEVRQRLRHEKLIPEKEAIELMRQKQEGSSDANKADQQCDQDKAKRTASAFWNNKRETTLEDAEAQSRHRMKDLADSFIQSGQDLTEERAQSNDIEKKKIRAGEYSLNVGELTGKAEETEVDKPTVEDYTQAKEEITTKPQSIESRQRQQRVAEQFAANEEDASQPNAKPDRKRHQQILKDFMQAEDELVDQNGKPMEEAMQRQQTKVRQLFENEVVADTKELQRLMHEQKEIRKRNRQKIKKRTR</sequence>
<organism evidence="3 4">
    <name type="scientific">Spirosoma foliorum</name>
    <dbReference type="NCBI Taxonomy" id="2710596"/>
    <lineage>
        <taxon>Bacteria</taxon>
        <taxon>Pseudomonadati</taxon>
        <taxon>Bacteroidota</taxon>
        <taxon>Cytophagia</taxon>
        <taxon>Cytophagales</taxon>
        <taxon>Cytophagaceae</taxon>
        <taxon>Spirosoma</taxon>
    </lineage>
</organism>
<accession>A0A7G5H6E0</accession>
<feature type="region of interest" description="Disordered" evidence="1">
    <location>
        <begin position="245"/>
        <end position="289"/>
    </location>
</feature>
<dbReference type="Proteomes" id="UP000515369">
    <property type="component" value="Chromosome"/>
</dbReference>
<feature type="domain" description="MobA/VirD2-like nuclease" evidence="2">
    <location>
        <begin position="41"/>
        <end position="147"/>
    </location>
</feature>
<keyword evidence="4" id="KW-1185">Reference proteome</keyword>
<feature type="compositionally biased region" description="Polar residues" evidence="1">
    <location>
        <begin position="251"/>
        <end position="260"/>
    </location>
</feature>
<evidence type="ECO:0000313" key="3">
    <source>
        <dbReference type="EMBL" id="QMW06682.1"/>
    </source>
</evidence>
<feature type="region of interest" description="Disordered" evidence="1">
    <location>
        <begin position="354"/>
        <end position="400"/>
    </location>
</feature>
<gene>
    <name evidence="3" type="ORF">H3H32_18220</name>
</gene>
<protein>
    <submittedName>
        <fullName evidence="3">Relaxase/mobilization nuclease domain-containing protein</fullName>
    </submittedName>
</protein>
<dbReference type="Pfam" id="PF03432">
    <property type="entry name" value="Relaxase"/>
    <property type="match status" value="1"/>
</dbReference>
<evidence type="ECO:0000313" key="4">
    <source>
        <dbReference type="Proteomes" id="UP000515369"/>
    </source>
</evidence>
<proteinExistence type="predicted"/>
<dbReference type="AlphaFoldDB" id="A0A7G5H6E0"/>
<dbReference type="InterPro" id="IPR005094">
    <property type="entry name" value="Endonuclease_MobA/VirD2"/>
</dbReference>
<name>A0A7G5H6E0_9BACT</name>
<dbReference type="RefSeq" id="WP_182464078.1">
    <property type="nucleotide sequence ID" value="NZ_CP059732.1"/>
</dbReference>
<reference evidence="3 4" key="1">
    <citation type="submission" date="2020-07" db="EMBL/GenBank/DDBJ databases">
        <title>Spirosoma foliorum sp. nov., isolated from the leaves on the Nejang mountain Korea, Republic of.</title>
        <authorList>
            <person name="Ho H."/>
            <person name="Lee Y.-J."/>
            <person name="Nurcahyanto D.-A."/>
            <person name="Kim S.-G."/>
        </authorList>
    </citation>
    <scope>NUCLEOTIDE SEQUENCE [LARGE SCALE GENOMIC DNA]</scope>
    <source>
        <strain evidence="3 4">PL0136</strain>
    </source>
</reference>
<dbReference type="KEGG" id="sfol:H3H32_18220"/>